<dbReference type="HOGENOM" id="CLU_821494_0_0_1"/>
<feature type="region of interest" description="Disordered" evidence="1">
    <location>
        <begin position="269"/>
        <end position="289"/>
    </location>
</feature>
<accession>A0A067PEY2</accession>
<protein>
    <submittedName>
        <fullName evidence="2">Uncharacterized protein</fullName>
    </submittedName>
</protein>
<keyword evidence="3" id="KW-1185">Reference proteome</keyword>
<name>A0A067PEY2_9AGAM</name>
<feature type="compositionally biased region" description="Polar residues" evidence="1">
    <location>
        <begin position="275"/>
        <end position="286"/>
    </location>
</feature>
<dbReference type="AlphaFoldDB" id="A0A067PEY2"/>
<dbReference type="Proteomes" id="UP000027265">
    <property type="component" value="Unassembled WGS sequence"/>
</dbReference>
<dbReference type="InParanoid" id="A0A067PEY2"/>
<evidence type="ECO:0000256" key="1">
    <source>
        <dbReference type="SAM" id="MobiDB-lite"/>
    </source>
</evidence>
<dbReference type="EMBL" id="KL197837">
    <property type="protein sequence ID" value="KDQ49041.1"/>
    <property type="molecule type" value="Genomic_DNA"/>
</dbReference>
<organism evidence="2 3">
    <name type="scientific">Jaapia argillacea MUCL 33604</name>
    <dbReference type="NCBI Taxonomy" id="933084"/>
    <lineage>
        <taxon>Eukaryota</taxon>
        <taxon>Fungi</taxon>
        <taxon>Dikarya</taxon>
        <taxon>Basidiomycota</taxon>
        <taxon>Agaricomycotina</taxon>
        <taxon>Agaricomycetes</taxon>
        <taxon>Agaricomycetidae</taxon>
        <taxon>Jaapiales</taxon>
        <taxon>Jaapiaceae</taxon>
        <taxon>Jaapia</taxon>
    </lineage>
</organism>
<evidence type="ECO:0000313" key="2">
    <source>
        <dbReference type="EMBL" id="KDQ49041.1"/>
    </source>
</evidence>
<sequence length="338" mass="38186">MARGHRDPNPYLLLEEDIDVLDGFLDRYKMARRHERVSVVDEASEAVLRRLQSGGPATVSDELKRSIHAASTAWLLKQCPRSVTDLLKFFMRNWNTKVVFEFVEREVIMAAVRKWCQDEGDPVAVFKYYQKVVSRLMKALDPNTKEEYEKMAAQWNEEGPPEAVRQRAAELRAVASVIKFQTLIYEKMGVYMVSIFGYQGSNGKTGFYCLDMPGTNFLKGNKEWSLADESVGIFAAWLKIQLAKDAGHVQEDNIKIGRNLKPSFYEGIGGGNAQRLPQPNMESTNWREGGSALEPSLKAAQFVDRCKVVAKWILQRSIPYVSSLLLRDAEPVSSAAPQ</sequence>
<evidence type="ECO:0000313" key="3">
    <source>
        <dbReference type="Proteomes" id="UP000027265"/>
    </source>
</evidence>
<reference evidence="3" key="1">
    <citation type="journal article" date="2014" name="Proc. Natl. Acad. Sci. U.S.A.">
        <title>Extensive sampling of basidiomycete genomes demonstrates inadequacy of the white-rot/brown-rot paradigm for wood decay fungi.</title>
        <authorList>
            <person name="Riley R."/>
            <person name="Salamov A.A."/>
            <person name="Brown D.W."/>
            <person name="Nagy L.G."/>
            <person name="Floudas D."/>
            <person name="Held B.W."/>
            <person name="Levasseur A."/>
            <person name="Lombard V."/>
            <person name="Morin E."/>
            <person name="Otillar R."/>
            <person name="Lindquist E.A."/>
            <person name="Sun H."/>
            <person name="LaButti K.M."/>
            <person name="Schmutz J."/>
            <person name="Jabbour D."/>
            <person name="Luo H."/>
            <person name="Baker S.E."/>
            <person name="Pisabarro A.G."/>
            <person name="Walton J.D."/>
            <person name="Blanchette R.A."/>
            <person name="Henrissat B."/>
            <person name="Martin F."/>
            <person name="Cullen D."/>
            <person name="Hibbett D.S."/>
            <person name="Grigoriev I.V."/>
        </authorList>
    </citation>
    <scope>NUCLEOTIDE SEQUENCE [LARGE SCALE GENOMIC DNA]</scope>
    <source>
        <strain evidence="3">MUCL 33604</strain>
    </source>
</reference>
<proteinExistence type="predicted"/>
<gene>
    <name evidence="2" type="ORF">JAAARDRAFT_201199</name>
</gene>